<dbReference type="PANTHER" id="PTHR32108">
    <property type="entry name" value="DNA-DIRECTED RNA POLYMERASE SUBUNIT ALPHA"/>
    <property type="match status" value="1"/>
</dbReference>
<reference evidence="2 3" key="1">
    <citation type="submission" date="2013-09" db="EMBL/GenBank/DDBJ databases">
        <title>Corchorus capsularis genome sequencing.</title>
        <authorList>
            <person name="Alam M."/>
            <person name="Haque M.S."/>
            <person name="Islam M.S."/>
            <person name="Emdad E.M."/>
            <person name="Islam M.M."/>
            <person name="Ahmed B."/>
            <person name="Halim A."/>
            <person name="Hossen Q.M.M."/>
            <person name="Hossain M.Z."/>
            <person name="Ahmed R."/>
            <person name="Khan M.M."/>
            <person name="Islam R."/>
            <person name="Rashid M.M."/>
            <person name="Khan S.A."/>
            <person name="Rahman M.S."/>
            <person name="Alam M."/>
        </authorList>
    </citation>
    <scope>NUCLEOTIDE SEQUENCE [LARGE SCALE GENOMIC DNA]</scope>
    <source>
        <strain evidence="3">cv. CVL-1</strain>
        <tissue evidence="2">Whole seedling</tissue>
    </source>
</reference>
<keyword evidence="3" id="KW-1185">Reference proteome</keyword>
<evidence type="ECO:0000313" key="2">
    <source>
        <dbReference type="EMBL" id="OMO52514.1"/>
    </source>
</evidence>
<dbReference type="Gene3D" id="2.40.70.10">
    <property type="entry name" value="Acid Proteases"/>
    <property type="match status" value="1"/>
</dbReference>
<dbReference type="EMBL" id="AWWV01015497">
    <property type="protein sequence ID" value="OMO52514.1"/>
    <property type="molecule type" value="Genomic_DNA"/>
</dbReference>
<dbReference type="SUPFAM" id="SSF50630">
    <property type="entry name" value="Acid proteases"/>
    <property type="match status" value="1"/>
</dbReference>
<dbReference type="GO" id="GO:0003676">
    <property type="term" value="F:nucleic acid binding"/>
    <property type="evidence" value="ECO:0007669"/>
    <property type="project" value="InterPro"/>
</dbReference>
<name>A0A1R3G361_COCAP</name>
<dbReference type="InterPro" id="IPR021109">
    <property type="entry name" value="Peptidase_aspartic_dom_sf"/>
</dbReference>
<sequence>MSKATDRRVYVLKMSKAPDQKEKEDIIVPVETIRKPEGVSELERLVRCDMKTKSGRVYLPKMSKAVDPKNNEDILVPVETRREPEVVSELEREAVLIDRNDRIHGPVRYDRMTKSGRAYLPKMSKAVDQKKKEDTLVPEAHRNVLLQVLSQSYVSQNISVNDMDRLVGNISATGFIPFSEKEIPEGMRNNMKALHITVKCKNISVAHVLIDNSSALNIMPLKMVKRLSVKRTDIQTNHMTVRAFDGTRKSVIGEVEIPIEVGSMPFNLRFQVLNIDPSYSCLLGRPWIHLAGAIPSSLHQIVKFLTPEKLVEVHGEKDYVVASTSGFSYVEPPEESYECSFRAFEVAQVIPKSPTNYSIISIQIMKKNGWKEGRGLWRNLQGVTKIVTIPIHDSIFGLGYKPTTEDRAEVAKWMKQRRLARMGGEVDEKRMEFPPLFQTFRSSGWVNKVAPQEEQTIEEKLQGLTINVITEELSEDDECPWIRQLAPGEVLNNWVEYERAILISDLEM</sequence>
<dbReference type="OrthoDB" id="996821at2759"/>
<dbReference type="CDD" id="cd00303">
    <property type="entry name" value="retropepsin_like"/>
    <property type="match status" value="1"/>
</dbReference>
<evidence type="ECO:0000313" key="3">
    <source>
        <dbReference type="Proteomes" id="UP000188268"/>
    </source>
</evidence>
<evidence type="ECO:0000259" key="1">
    <source>
        <dbReference type="PROSITE" id="PS50174"/>
    </source>
</evidence>
<gene>
    <name evidence="2" type="ORF">CCACVL1_29213</name>
</gene>
<protein>
    <submittedName>
        <fullName evidence="2">Aspartic peptidase</fullName>
    </submittedName>
</protein>
<dbReference type="Gramene" id="OMO52514">
    <property type="protein sequence ID" value="OMO52514"/>
    <property type="gene ID" value="CCACVL1_29213"/>
</dbReference>
<comment type="caution">
    <text evidence="2">The sequence shown here is derived from an EMBL/GenBank/DDBJ whole genome shotgun (WGS) entry which is preliminary data.</text>
</comment>
<organism evidence="2 3">
    <name type="scientific">Corchorus capsularis</name>
    <name type="common">Jute</name>
    <dbReference type="NCBI Taxonomy" id="210143"/>
    <lineage>
        <taxon>Eukaryota</taxon>
        <taxon>Viridiplantae</taxon>
        <taxon>Streptophyta</taxon>
        <taxon>Embryophyta</taxon>
        <taxon>Tracheophyta</taxon>
        <taxon>Spermatophyta</taxon>
        <taxon>Magnoliopsida</taxon>
        <taxon>eudicotyledons</taxon>
        <taxon>Gunneridae</taxon>
        <taxon>Pentapetalae</taxon>
        <taxon>rosids</taxon>
        <taxon>malvids</taxon>
        <taxon>Malvales</taxon>
        <taxon>Malvaceae</taxon>
        <taxon>Grewioideae</taxon>
        <taxon>Apeibeae</taxon>
        <taxon>Corchorus</taxon>
    </lineage>
</organism>
<dbReference type="OMA" id="WVEYERA"/>
<dbReference type="PROSITE" id="PS50174">
    <property type="entry name" value="G_PATCH"/>
    <property type="match status" value="1"/>
</dbReference>
<dbReference type="Proteomes" id="UP000188268">
    <property type="component" value="Unassembled WGS sequence"/>
</dbReference>
<dbReference type="PANTHER" id="PTHR32108:SF9">
    <property type="entry name" value="REVERSE TRANSCRIPTASE RNASE H-LIKE DOMAIN-CONTAINING PROTEIN"/>
    <property type="match status" value="1"/>
</dbReference>
<accession>A0A1R3G361</accession>
<proteinExistence type="predicted"/>
<feature type="domain" description="G-patch" evidence="1">
    <location>
        <begin position="357"/>
        <end position="403"/>
    </location>
</feature>
<dbReference type="AlphaFoldDB" id="A0A1R3G361"/>
<dbReference type="InterPro" id="IPR000467">
    <property type="entry name" value="G_patch_dom"/>
</dbReference>